<dbReference type="Pfam" id="PF00270">
    <property type="entry name" value="DEAD"/>
    <property type="match status" value="1"/>
</dbReference>
<comment type="catalytic activity">
    <reaction evidence="7">
        <text>ATP + H2O = ADP + phosphate + H(+)</text>
        <dbReference type="Rhea" id="RHEA:13065"/>
        <dbReference type="ChEBI" id="CHEBI:15377"/>
        <dbReference type="ChEBI" id="CHEBI:15378"/>
        <dbReference type="ChEBI" id="CHEBI:30616"/>
        <dbReference type="ChEBI" id="CHEBI:43474"/>
        <dbReference type="ChEBI" id="CHEBI:456216"/>
    </reaction>
</comment>
<dbReference type="PROSITE" id="PS51194">
    <property type="entry name" value="HELICASE_CTER"/>
    <property type="match status" value="1"/>
</dbReference>
<evidence type="ECO:0000256" key="1">
    <source>
        <dbReference type="ARBA" id="ARBA00005446"/>
    </source>
</evidence>
<dbReference type="EC" id="5.6.2.4" evidence="7"/>
<comment type="subcellular location">
    <subcellularLocation>
        <location evidence="7">Nucleus</location>
    </subcellularLocation>
</comment>
<dbReference type="InterPro" id="IPR011545">
    <property type="entry name" value="DEAD/DEAH_box_helicase_dom"/>
</dbReference>
<protein>
    <recommendedName>
        <fullName evidence="7">ATP-dependent DNA helicase</fullName>
        <ecNumber evidence="7">5.6.2.4</ecNumber>
    </recommendedName>
</protein>
<dbReference type="GO" id="GO:0003676">
    <property type="term" value="F:nucleic acid binding"/>
    <property type="evidence" value="ECO:0007669"/>
    <property type="project" value="InterPro"/>
</dbReference>
<dbReference type="InterPro" id="IPR027417">
    <property type="entry name" value="P-loop_NTPase"/>
</dbReference>
<evidence type="ECO:0000313" key="11">
    <source>
        <dbReference type="EMBL" id="KAF4703015.1"/>
    </source>
</evidence>
<dbReference type="PANTHER" id="PTHR13710:SF152">
    <property type="entry name" value="ATP-DEPENDENT DNA HELICASE Q5"/>
    <property type="match status" value="1"/>
</dbReference>
<dbReference type="InterPro" id="IPR004589">
    <property type="entry name" value="DNA_helicase_ATP-dep_RecQ"/>
</dbReference>
<keyword evidence="4 7" id="KW-0347">Helicase</keyword>
<evidence type="ECO:0000256" key="5">
    <source>
        <dbReference type="ARBA" id="ARBA00022840"/>
    </source>
</evidence>
<dbReference type="GO" id="GO:0005524">
    <property type="term" value="F:ATP binding"/>
    <property type="evidence" value="ECO:0007669"/>
    <property type="project" value="UniProtKB-KW"/>
</dbReference>
<feature type="domain" description="Helicase ATP-binding" evidence="9">
    <location>
        <begin position="38"/>
        <end position="228"/>
    </location>
</feature>
<evidence type="ECO:0000313" key="12">
    <source>
        <dbReference type="Proteomes" id="UP000574390"/>
    </source>
</evidence>
<sequence length="579" mass="64442">MATSSLVCDDASVEHLKAVAKAVFGFNALKQEQVEVMQALMKNHKDVFYAFPTGGGKSLCYQLPALASSRPGFALIVSPLIALMQDQLHKLREVLSSSLNDHPQNRFGPSSCAVLNSSISPAEREVLLQDLQLETPATRIVYITPEQISSEAFKLILGKVAANKTLLYAAIDEAHCISQWGHDFRPAYRRLRIFRDLCPGVPLLACTATSTPKVRDDVIDSLRMNDPKIVSMSFDRPNLAYSIVFKGDDDDGMDKIVHVVREAQVDGPDSTGLVYCFRRADCEKVASRLQGAGIKAGAYHAGMPDKQRAKIQNDWLKGGPQAPRVLCATIAFGMGVDKANVRFVIHMTLSKTIEGYYQESGRAGRDGKPAKCVLLYSNNDAGLLRWFIGKKFEDIRKKKKENAEEWKGWNPRQLEEQERRELEAFDLFTTYATKASCRREFLLGHFGEKLASRRGPSRKQQCCDYCSDPSAVQQATQKALHRNRGGLRTHPSLATPAKRPFNYEYDNRSTSSSVGYFKRCRSESSSSSRSPLSSEVSRVAARAKRGGTISMLGALMRAEEKASTNSKAGHRRSLRERFR</sequence>
<dbReference type="InterPro" id="IPR032284">
    <property type="entry name" value="RecQ_Zn-bd"/>
</dbReference>
<dbReference type="NCBIfam" id="TIGR00614">
    <property type="entry name" value="recQ_fam"/>
    <property type="match status" value="1"/>
</dbReference>
<comment type="similarity">
    <text evidence="1 7">Belongs to the helicase family. RecQ subfamily.</text>
</comment>
<dbReference type="CDD" id="cd18794">
    <property type="entry name" value="SF2_C_RecQ"/>
    <property type="match status" value="1"/>
</dbReference>
<proteinExistence type="inferred from homology"/>
<dbReference type="AlphaFoldDB" id="A0A7J6Q3G5"/>
<feature type="compositionally biased region" description="Low complexity" evidence="8">
    <location>
        <begin position="523"/>
        <end position="539"/>
    </location>
</feature>
<keyword evidence="7" id="KW-0539">Nucleus</keyword>
<evidence type="ECO:0000256" key="7">
    <source>
        <dbReference type="RuleBase" id="RU364117"/>
    </source>
</evidence>
<evidence type="ECO:0000256" key="6">
    <source>
        <dbReference type="ARBA" id="ARBA00034617"/>
    </source>
</evidence>
<keyword evidence="2 7" id="KW-0547">Nucleotide-binding</keyword>
<dbReference type="SMART" id="SM00487">
    <property type="entry name" value="DEXDc"/>
    <property type="match status" value="1"/>
</dbReference>
<feature type="region of interest" description="Disordered" evidence="8">
    <location>
        <begin position="482"/>
        <end position="579"/>
    </location>
</feature>
<dbReference type="Pfam" id="PF16124">
    <property type="entry name" value="RecQ_Zn_bind"/>
    <property type="match status" value="1"/>
</dbReference>
<dbReference type="PROSITE" id="PS51192">
    <property type="entry name" value="HELICASE_ATP_BIND_1"/>
    <property type="match status" value="1"/>
</dbReference>
<dbReference type="Proteomes" id="UP000574390">
    <property type="component" value="Unassembled WGS sequence"/>
</dbReference>
<dbReference type="GO" id="GO:0000724">
    <property type="term" value="P:double-strand break repair via homologous recombination"/>
    <property type="evidence" value="ECO:0007669"/>
    <property type="project" value="TreeGrafter"/>
</dbReference>
<dbReference type="GO" id="GO:0005634">
    <property type="term" value="C:nucleus"/>
    <property type="evidence" value="ECO:0007669"/>
    <property type="project" value="UniProtKB-SubCell"/>
</dbReference>
<evidence type="ECO:0000259" key="10">
    <source>
        <dbReference type="PROSITE" id="PS51194"/>
    </source>
</evidence>
<dbReference type="CDD" id="cd17920">
    <property type="entry name" value="DEXHc_RecQ"/>
    <property type="match status" value="1"/>
</dbReference>
<dbReference type="SUPFAM" id="SSF52540">
    <property type="entry name" value="P-loop containing nucleoside triphosphate hydrolases"/>
    <property type="match status" value="1"/>
</dbReference>
<evidence type="ECO:0000256" key="8">
    <source>
        <dbReference type="SAM" id="MobiDB-lite"/>
    </source>
</evidence>
<keyword evidence="5 7" id="KW-0067">ATP-binding</keyword>
<evidence type="ECO:0000256" key="2">
    <source>
        <dbReference type="ARBA" id="ARBA00022741"/>
    </source>
</evidence>
<dbReference type="PANTHER" id="PTHR13710">
    <property type="entry name" value="DNA HELICASE RECQ FAMILY MEMBER"/>
    <property type="match status" value="1"/>
</dbReference>
<accession>A0A7J6Q3G5</accession>
<reference evidence="11 12" key="1">
    <citation type="submission" date="2020-04" db="EMBL/GenBank/DDBJ databases">
        <title>Perkinsus olseni comparative genomics.</title>
        <authorList>
            <person name="Bogema D.R."/>
        </authorList>
    </citation>
    <scope>NUCLEOTIDE SEQUENCE [LARGE SCALE GENOMIC DNA]</scope>
    <source>
        <strain evidence="11">ATCC PRA-205</strain>
    </source>
</reference>
<dbReference type="InterPro" id="IPR001650">
    <property type="entry name" value="Helicase_C-like"/>
</dbReference>
<dbReference type="Pfam" id="PF00271">
    <property type="entry name" value="Helicase_C"/>
    <property type="match status" value="1"/>
</dbReference>
<dbReference type="GO" id="GO:0009378">
    <property type="term" value="F:four-way junction helicase activity"/>
    <property type="evidence" value="ECO:0007669"/>
    <property type="project" value="TreeGrafter"/>
</dbReference>
<organism evidence="11 12">
    <name type="scientific">Perkinsus olseni</name>
    <name type="common">Perkinsus atlanticus</name>
    <dbReference type="NCBI Taxonomy" id="32597"/>
    <lineage>
        <taxon>Eukaryota</taxon>
        <taxon>Sar</taxon>
        <taxon>Alveolata</taxon>
        <taxon>Perkinsozoa</taxon>
        <taxon>Perkinsea</taxon>
        <taxon>Perkinsida</taxon>
        <taxon>Perkinsidae</taxon>
        <taxon>Perkinsus</taxon>
    </lineage>
</organism>
<dbReference type="Gene3D" id="3.40.50.300">
    <property type="entry name" value="P-loop containing nucleotide triphosphate hydrolases"/>
    <property type="match status" value="2"/>
</dbReference>
<comment type="caution">
    <text evidence="11">The sequence shown here is derived from an EMBL/GenBank/DDBJ whole genome shotgun (WGS) entry which is preliminary data.</text>
</comment>
<evidence type="ECO:0000256" key="4">
    <source>
        <dbReference type="ARBA" id="ARBA00022806"/>
    </source>
</evidence>
<keyword evidence="3 7" id="KW-0378">Hydrolase</keyword>
<evidence type="ECO:0000256" key="3">
    <source>
        <dbReference type="ARBA" id="ARBA00022801"/>
    </source>
</evidence>
<feature type="domain" description="Helicase C-terminal" evidence="10">
    <location>
        <begin position="252"/>
        <end position="403"/>
    </location>
</feature>
<dbReference type="SMART" id="SM00490">
    <property type="entry name" value="HELICc"/>
    <property type="match status" value="1"/>
</dbReference>
<dbReference type="GO" id="GO:0005694">
    <property type="term" value="C:chromosome"/>
    <property type="evidence" value="ECO:0007669"/>
    <property type="project" value="TreeGrafter"/>
</dbReference>
<dbReference type="InterPro" id="IPR014001">
    <property type="entry name" value="Helicase_ATP-bd"/>
</dbReference>
<feature type="compositionally biased region" description="Basic residues" evidence="8">
    <location>
        <begin position="568"/>
        <end position="579"/>
    </location>
</feature>
<comment type="catalytic activity">
    <reaction evidence="6 7">
        <text>Couples ATP hydrolysis with the unwinding of duplex DNA by translocating in the 3'-5' direction.</text>
        <dbReference type="EC" id="5.6.2.4"/>
    </reaction>
</comment>
<gene>
    <name evidence="11" type="ORF">FOZ62_007018</name>
</gene>
<dbReference type="EMBL" id="JABANM010032392">
    <property type="protein sequence ID" value="KAF4703015.1"/>
    <property type="molecule type" value="Genomic_DNA"/>
</dbReference>
<dbReference type="GO" id="GO:0005737">
    <property type="term" value="C:cytoplasm"/>
    <property type="evidence" value="ECO:0007669"/>
    <property type="project" value="TreeGrafter"/>
</dbReference>
<dbReference type="GO" id="GO:0043138">
    <property type="term" value="F:3'-5' DNA helicase activity"/>
    <property type="evidence" value="ECO:0007669"/>
    <property type="project" value="UniProtKB-EC"/>
</dbReference>
<name>A0A7J6Q3G5_PEROL</name>
<dbReference type="GO" id="GO:0016787">
    <property type="term" value="F:hydrolase activity"/>
    <property type="evidence" value="ECO:0007669"/>
    <property type="project" value="UniProtKB-KW"/>
</dbReference>
<evidence type="ECO:0000259" key="9">
    <source>
        <dbReference type="PROSITE" id="PS51192"/>
    </source>
</evidence>